<reference evidence="2" key="1">
    <citation type="submission" date="2023-05" db="EMBL/GenBank/DDBJ databases">
        <title>Nepenthes gracilis genome sequencing.</title>
        <authorList>
            <person name="Fukushima K."/>
        </authorList>
    </citation>
    <scope>NUCLEOTIDE SEQUENCE</scope>
    <source>
        <strain evidence="2">SING2019-196</strain>
    </source>
</reference>
<protein>
    <submittedName>
        <fullName evidence="2">Uncharacterized protein</fullName>
    </submittedName>
</protein>
<organism evidence="2 3">
    <name type="scientific">Nepenthes gracilis</name>
    <name type="common">Slender pitcher plant</name>
    <dbReference type="NCBI Taxonomy" id="150966"/>
    <lineage>
        <taxon>Eukaryota</taxon>
        <taxon>Viridiplantae</taxon>
        <taxon>Streptophyta</taxon>
        <taxon>Embryophyta</taxon>
        <taxon>Tracheophyta</taxon>
        <taxon>Spermatophyta</taxon>
        <taxon>Magnoliopsida</taxon>
        <taxon>eudicotyledons</taxon>
        <taxon>Gunneridae</taxon>
        <taxon>Pentapetalae</taxon>
        <taxon>Caryophyllales</taxon>
        <taxon>Nepenthaceae</taxon>
        <taxon>Nepenthes</taxon>
    </lineage>
</organism>
<dbReference type="EMBL" id="BSYO01000029">
    <property type="protein sequence ID" value="GMH25356.1"/>
    <property type="molecule type" value="Genomic_DNA"/>
</dbReference>
<name>A0AAD3TAY6_NEPGR</name>
<feature type="region of interest" description="Disordered" evidence="1">
    <location>
        <begin position="30"/>
        <end position="52"/>
    </location>
</feature>
<evidence type="ECO:0000313" key="3">
    <source>
        <dbReference type="Proteomes" id="UP001279734"/>
    </source>
</evidence>
<evidence type="ECO:0000313" key="2">
    <source>
        <dbReference type="EMBL" id="GMH25356.1"/>
    </source>
</evidence>
<sequence length="210" mass="23531">MEASCCGRCSKVGHTESQCNPPKEYCPTGRIFKNPTSRGRRKSGSHPAETAGQLAPCPVKSNAIIIYKNMSIDEAGISWCADEQTLCFFLTRGSCLTSHLIKEITYCRPHQYHLLAVQANRLLQLHEKPTPGTPAQPPAASDQNFIQIRPAADPSRSKHHHNIQHRSYQPVELSMPDQHSAPTTPNALELRHYGPTTRHCQHRQQNIRRA</sequence>
<dbReference type="Proteomes" id="UP001279734">
    <property type="component" value="Unassembled WGS sequence"/>
</dbReference>
<feature type="region of interest" description="Disordered" evidence="1">
    <location>
        <begin position="153"/>
        <end position="210"/>
    </location>
</feature>
<dbReference type="AlphaFoldDB" id="A0AAD3TAY6"/>
<keyword evidence="3" id="KW-1185">Reference proteome</keyword>
<accession>A0AAD3TAY6</accession>
<comment type="caution">
    <text evidence="2">The sequence shown here is derived from an EMBL/GenBank/DDBJ whole genome shotgun (WGS) entry which is preliminary data.</text>
</comment>
<gene>
    <name evidence="2" type="ORF">Nepgr_027199</name>
</gene>
<proteinExistence type="predicted"/>
<feature type="compositionally biased region" description="Basic residues" evidence="1">
    <location>
        <begin position="199"/>
        <end position="210"/>
    </location>
</feature>
<evidence type="ECO:0000256" key="1">
    <source>
        <dbReference type="SAM" id="MobiDB-lite"/>
    </source>
</evidence>